<protein>
    <recommendedName>
        <fullName evidence="1">Methyltransferase type 12 domain-containing protein</fullName>
    </recommendedName>
</protein>
<proteinExistence type="predicted"/>
<dbReference type="Gene3D" id="3.40.50.150">
    <property type="entry name" value="Vaccinia Virus protein VP39"/>
    <property type="match status" value="1"/>
</dbReference>
<comment type="caution">
    <text evidence="2">The sequence shown here is derived from an EMBL/GenBank/DDBJ whole genome shotgun (WGS) entry which is preliminary data.</text>
</comment>
<dbReference type="CDD" id="cd02440">
    <property type="entry name" value="AdoMet_MTases"/>
    <property type="match status" value="1"/>
</dbReference>
<dbReference type="EMBL" id="BSUK01000001">
    <property type="protein sequence ID" value="GMA24881.1"/>
    <property type="molecule type" value="Genomic_DNA"/>
</dbReference>
<dbReference type="RefSeq" id="WP_284293580.1">
    <property type="nucleotide sequence ID" value="NZ_BSUK01000001.1"/>
</dbReference>
<name>A0ABQ6I2A6_9MICO</name>
<organism evidence="2 3">
    <name type="scientific">Luteimicrobium album</name>
    <dbReference type="NCBI Taxonomy" id="1054550"/>
    <lineage>
        <taxon>Bacteria</taxon>
        <taxon>Bacillati</taxon>
        <taxon>Actinomycetota</taxon>
        <taxon>Actinomycetes</taxon>
        <taxon>Micrococcales</taxon>
        <taxon>Luteimicrobium</taxon>
    </lineage>
</organism>
<evidence type="ECO:0000313" key="3">
    <source>
        <dbReference type="Proteomes" id="UP001157091"/>
    </source>
</evidence>
<sequence>MLPGAVRPDPAEYAPARLVAWDSTTMELFREALRSPGRSDVRTAVLDDLSSGYGYSPEECVERCIHWEAHNLEEYVRRERTSSEGLADFYDTTTSWSFDLLWYAYLQAEGYEYPTSVVVALDAMSRTSGRDHLDFGSGVGVTNQLFHRLGFRSTGADVSTSLLRFARHRLDRRPEDAGIDLVDLDSATLEPRSYDVVTAIDTLTHVPDLAPTLERLHGWLRPGGLLYANLDVRPRTEANALFLYEEAASLRRLIARSGFRRVAILDGWMRVYERIDVGSRAHRQEIVRATARESRAAELGRRVQRRIDRGLRAFPARSGRRAASR</sequence>
<accession>A0ABQ6I2A6</accession>
<feature type="domain" description="Methyltransferase type 12" evidence="1">
    <location>
        <begin position="133"/>
        <end position="226"/>
    </location>
</feature>
<dbReference type="Pfam" id="PF08242">
    <property type="entry name" value="Methyltransf_12"/>
    <property type="match status" value="1"/>
</dbReference>
<evidence type="ECO:0000259" key="1">
    <source>
        <dbReference type="Pfam" id="PF08242"/>
    </source>
</evidence>
<dbReference type="SUPFAM" id="SSF53335">
    <property type="entry name" value="S-adenosyl-L-methionine-dependent methyltransferases"/>
    <property type="match status" value="1"/>
</dbReference>
<dbReference type="InterPro" id="IPR029063">
    <property type="entry name" value="SAM-dependent_MTases_sf"/>
</dbReference>
<reference evidence="3" key="1">
    <citation type="journal article" date="2019" name="Int. J. Syst. Evol. Microbiol.">
        <title>The Global Catalogue of Microorganisms (GCM) 10K type strain sequencing project: providing services to taxonomists for standard genome sequencing and annotation.</title>
        <authorList>
            <consortium name="The Broad Institute Genomics Platform"/>
            <consortium name="The Broad Institute Genome Sequencing Center for Infectious Disease"/>
            <person name="Wu L."/>
            <person name="Ma J."/>
        </authorList>
    </citation>
    <scope>NUCLEOTIDE SEQUENCE [LARGE SCALE GENOMIC DNA]</scope>
    <source>
        <strain evidence="3">NBRC 106348</strain>
    </source>
</reference>
<gene>
    <name evidence="2" type="ORF">GCM10025864_26400</name>
</gene>
<dbReference type="InterPro" id="IPR013217">
    <property type="entry name" value="Methyltransf_12"/>
</dbReference>
<dbReference type="Proteomes" id="UP001157091">
    <property type="component" value="Unassembled WGS sequence"/>
</dbReference>
<dbReference type="PANTHER" id="PTHR43861">
    <property type="entry name" value="TRANS-ACONITATE 2-METHYLTRANSFERASE-RELATED"/>
    <property type="match status" value="1"/>
</dbReference>
<keyword evidence="3" id="KW-1185">Reference proteome</keyword>
<evidence type="ECO:0000313" key="2">
    <source>
        <dbReference type="EMBL" id="GMA24881.1"/>
    </source>
</evidence>